<dbReference type="Pfam" id="PF01041">
    <property type="entry name" value="DegT_DnrJ_EryC1"/>
    <property type="match status" value="1"/>
</dbReference>
<dbReference type="GO" id="GO:0008483">
    <property type="term" value="F:transaminase activity"/>
    <property type="evidence" value="ECO:0007669"/>
    <property type="project" value="UniProtKB-KW"/>
</dbReference>
<dbReference type="InterPro" id="IPR015421">
    <property type="entry name" value="PyrdxlP-dep_Trfase_major"/>
</dbReference>
<dbReference type="InterPro" id="IPR015424">
    <property type="entry name" value="PyrdxlP-dep_Trfase"/>
</dbReference>
<keyword evidence="1" id="KW-0032">Aminotransferase</keyword>
<keyword evidence="1" id="KW-0808">Transferase</keyword>
<dbReference type="InterPro" id="IPR000653">
    <property type="entry name" value="DegT/StrS_aminotransferase"/>
</dbReference>
<dbReference type="SUPFAM" id="SSF53383">
    <property type="entry name" value="PLP-dependent transferases"/>
    <property type="match status" value="1"/>
</dbReference>
<sequence>MNVPFYRHSLTPDNSKYVAEVLKTPFLTSGPIGKEVEAQLCGYFNVSHAKLVNSWTNGAVATLLAMDIGPGDEVIVPAMTFIATANVVELVGAKPVFIDCDPDTLLITPELIKDAITEKTKAIIPVHMYGQMCDIKAIKEIIPSGQKIAIIEDCAHSFEAKFNGKRPGKYSDAAIFSFYATKNVTCGEGGAIITNDPNLYDRITQSILHGMSAGAADRFKAGQYKHWGMDHLGTKANLPDLLACLLPDQISSVDLRLKIREEIAQKYESSLRSSKIKFPKVLSGIVHSRHLFPIHVGHSTRDKALQTLGESNIGATVNYRSIHTLNFYSSKYNLAKNDFPVSQYWGDGTLCIPLFPGIKTEEQDYVIEVLVNKIGKMIGDNQ</sequence>
<name>A0A094Q9H3_9ZZZZ</name>
<reference evidence="1" key="1">
    <citation type="submission" date="2014-06" db="EMBL/GenBank/DDBJ databases">
        <title>Key roles for freshwater Actinobacteria revealed by deep metagenomic sequencing.</title>
        <authorList>
            <person name="Ghai R."/>
            <person name="Mizuno C.M."/>
            <person name="Picazo A."/>
            <person name="Camacho A."/>
            <person name="Rodriguez-Valera F."/>
        </authorList>
    </citation>
    <scope>NUCLEOTIDE SEQUENCE</scope>
</reference>
<dbReference type="GO" id="GO:0030170">
    <property type="term" value="F:pyridoxal phosphate binding"/>
    <property type="evidence" value="ECO:0007669"/>
    <property type="project" value="TreeGrafter"/>
</dbReference>
<dbReference type="GO" id="GO:0000271">
    <property type="term" value="P:polysaccharide biosynthetic process"/>
    <property type="evidence" value="ECO:0007669"/>
    <property type="project" value="TreeGrafter"/>
</dbReference>
<dbReference type="PANTHER" id="PTHR30244:SF34">
    <property type="entry name" value="DTDP-4-AMINO-4,6-DIDEOXYGALACTOSE TRANSAMINASE"/>
    <property type="match status" value="1"/>
</dbReference>
<organism evidence="1">
    <name type="scientific">freshwater metagenome</name>
    <dbReference type="NCBI Taxonomy" id="449393"/>
    <lineage>
        <taxon>unclassified sequences</taxon>
        <taxon>metagenomes</taxon>
        <taxon>ecological metagenomes</taxon>
    </lineage>
</organism>
<comment type="caution">
    <text evidence="1">The sequence shown here is derived from an EMBL/GenBank/DDBJ whole genome shotgun (WGS) entry which is preliminary data.</text>
</comment>
<dbReference type="PANTHER" id="PTHR30244">
    <property type="entry name" value="TRANSAMINASE"/>
    <property type="match status" value="1"/>
</dbReference>
<accession>A0A094Q9H3</accession>
<protein>
    <submittedName>
        <fullName evidence="1">DegT/DnrJ/EryC1/StrS aminotransferase</fullName>
    </submittedName>
</protein>
<dbReference type="CDD" id="cd00616">
    <property type="entry name" value="AHBA_syn"/>
    <property type="match status" value="1"/>
</dbReference>
<dbReference type="EMBL" id="JNSL01000019">
    <property type="protein sequence ID" value="KGA20885.1"/>
    <property type="molecule type" value="Genomic_DNA"/>
</dbReference>
<dbReference type="AlphaFoldDB" id="A0A094Q9H3"/>
<dbReference type="Gene3D" id="3.90.1150.10">
    <property type="entry name" value="Aspartate Aminotransferase, domain 1"/>
    <property type="match status" value="1"/>
</dbReference>
<gene>
    <name evidence="1" type="ORF">GM51_4775</name>
</gene>
<proteinExistence type="predicted"/>
<dbReference type="PIRSF" id="PIRSF000390">
    <property type="entry name" value="PLP_StrS"/>
    <property type="match status" value="1"/>
</dbReference>
<dbReference type="InterPro" id="IPR015422">
    <property type="entry name" value="PyrdxlP-dep_Trfase_small"/>
</dbReference>
<evidence type="ECO:0000313" key="1">
    <source>
        <dbReference type="EMBL" id="KGA20885.1"/>
    </source>
</evidence>
<dbReference type="Gene3D" id="3.40.640.10">
    <property type="entry name" value="Type I PLP-dependent aspartate aminotransferase-like (Major domain)"/>
    <property type="match status" value="1"/>
</dbReference>